<dbReference type="RefSeq" id="XP_068358723.1">
    <property type="nucleotide sequence ID" value="XM_068505035.1"/>
</dbReference>
<evidence type="ECO:0000256" key="1">
    <source>
        <dbReference type="SAM" id="MobiDB-lite"/>
    </source>
</evidence>
<feature type="compositionally biased region" description="Basic and acidic residues" evidence="1">
    <location>
        <begin position="1"/>
        <end position="10"/>
    </location>
</feature>
<name>A0A1J4K314_9EUKA</name>
<accession>A0A1J4K314</accession>
<feature type="region of interest" description="Disordered" evidence="1">
    <location>
        <begin position="1"/>
        <end position="56"/>
    </location>
</feature>
<organism evidence="2 3">
    <name type="scientific">Tritrichomonas foetus</name>
    <dbReference type="NCBI Taxonomy" id="1144522"/>
    <lineage>
        <taxon>Eukaryota</taxon>
        <taxon>Metamonada</taxon>
        <taxon>Parabasalia</taxon>
        <taxon>Tritrichomonadida</taxon>
        <taxon>Tritrichomonadidae</taxon>
        <taxon>Tritrichomonas</taxon>
    </lineage>
</organism>
<evidence type="ECO:0000313" key="3">
    <source>
        <dbReference type="Proteomes" id="UP000179807"/>
    </source>
</evidence>
<keyword evidence="3" id="KW-1185">Reference proteome</keyword>
<dbReference type="GeneID" id="94839739"/>
<dbReference type="EMBL" id="MLAK01000752">
    <property type="protein sequence ID" value="OHT05587.1"/>
    <property type="molecule type" value="Genomic_DNA"/>
</dbReference>
<dbReference type="Gene3D" id="1.20.1050.80">
    <property type="entry name" value="VPS9 domain"/>
    <property type="match status" value="1"/>
</dbReference>
<dbReference type="Proteomes" id="UP000179807">
    <property type="component" value="Unassembled WGS sequence"/>
</dbReference>
<dbReference type="VEuPathDB" id="TrichDB:TRFO_26583"/>
<feature type="region of interest" description="Disordered" evidence="1">
    <location>
        <begin position="103"/>
        <end position="144"/>
    </location>
</feature>
<sequence length="638" mass="72590">MSILFEETKQPRKKIKSCNNLSKLQSNFSSSGEAASPGDSAHNKHESDQIDLFALAPTKKGLKNSGKLIAQKKSGNSEDKNDLLFGGKSTPAKKKNILFSDTPKTLFDDEDDNKPVALPRKPLSQNAPKNRSNEIDLFGDSSNIKPKVPPTNELQLFYDENVNIHKYALLTPVFDTDLNEQQKIDRIVRSANSNTVIMSNFARRIVFQLEQLDNEHQKLESQIMTLGVPIGAPFKLRGLYSLKHNNTLKVNELMANHIKRTQNLVQYIGKLLDIASNNPKDREVKLNHQLLESELNDYSKETKLQLVNKLQRTVKTKIKQEKKEILSSTEKLSKITKLCASMFREEEHFFPDFGEAESLFATVIEQMTGPQREYIEKSIVELTNKPNLSGKILFAVASNFLNIHNIHTDNLQYYFLLFARYFFSRVFIMGNLTLPIIPKISNSNKTNDTESLENFVMKVKLILKHSPVALGCQENFLPNKYKTMALQVFPKDNPYKDAIDIFSSLPYYTCPIDFCRAMHEGLKVVQNIASEISFKEKYEATGKVYAKSDHLLCLDDLFDITMITMLIANPIPVYQLVEAFQPYIGGLQMTSELEFAFTNVHALMQHISSINVEKFTKDAKLRLEESMETDPLNILGKK</sequence>
<reference evidence="2" key="1">
    <citation type="submission" date="2016-10" db="EMBL/GenBank/DDBJ databases">
        <authorList>
            <person name="Benchimol M."/>
            <person name="Almeida L.G."/>
            <person name="Vasconcelos A.T."/>
            <person name="Perreira-Neves A."/>
            <person name="Rosa I.A."/>
            <person name="Tasca T."/>
            <person name="Bogo M.R."/>
            <person name="de Souza W."/>
        </authorList>
    </citation>
    <scope>NUCLEOTIDE SEQUENCE [LARGE SCALE GENOMIC DNA]</scope>
    <source>
        <strain evidence="2">K</strain>
    </source>
</reference>
<evidence type="ECO:0000313" key="2">
    <source>
        <dbReference type="EMBL" id="OHT05587.1"/>
    </source>
</evidence>
<dbReference type="SUPFAM" id="SSF109993">
    <property type="entry name" value="VPS9 domain"/>
    <property type="match status" value="1"/>
</dbReference>
<proteinExistence type="predicted"/>
<evidence type="ECO:0008006" key="4">
    <source>
        <dbReference type="Google" id="ProtNLM"/>
    </source>
</evidence>
<protein>
    <recommendedName>
        <fullName evidence="4">VPS9 domain-containing protein</fullName>
    </recommendedName>
</protein>
<dbReference type="InterPro" id="IPR037191">
    <property type="entry name" value="VPS9_dom_sf"/>
</dbReference>
<comment type="caution">
    <text evidence="2">The sequence shown here is derived from an EMBL/GenBank/DDBJ whole genome shotgun (WGS) entry which is preliminary data.</text>
</comment>
<dbReference type="AlphaFoldDB" id="A0A1J4K314"/>
<dbReference type="OrthoDB" id="10558657at2759"/>
<gene>
    <name evidence="2" type="ORF">TRFO_26583</name>
</gene>
<feature type="compositionally biased region" description="Polar residues" evidence="1">
    <location>
        <begin position="17"/>
        <end position="33"/>
    </location>
</feature>